<name>A0A2L2XDK7_9FIRM</name>
<evidence type="ECO:0000313" key="2">
    <source>
        <dbReference type="Proteomes" id="UP000239549"/>
    </source>
</evidence>
<keyword evidence="2" id="KW-1185">Reference proteome</keyword>
<accession>A0A2L2XDK7</accession>
<dbReference type="EMBL" id="BFAV01000130">
    <property type="protein sequence ID" value="GBF34222.1"/>
    <property type="molecule type" value="Genomic_DNA"/>
</dbReference>
<reference evidence="2" key="1">
    <citation type="submission" date="2018-02" db="EMBL/GenBank/DDBJ databases">
        <title>Genome sequence of Desulfocucumis palustris strain NAW-5.</title>
        <authorList>
            <person name="Watanabe M."/>
            <person name="Kojima H."/>
            <person name="Fukui M."/>
        </authorList>
    </citation>
    <scope>NUCLEOTIDE SEQUENCE [LARGE SCALE GENOMIC DNA]</scope>
    <source>
        <strain evidence="2">NAW-5</strain>
    </source>
</reference>
<dbReference type="Proteomes" id="UP000239549">
    <property type="component" value="Unassembled WGS sequence"/>
</dbReference>
<organism evidence="1 2">
    <name type="scientific">Desulfocucumis palustris</name>
    <dbReference type="NCBI Taxonomy" id="1898651"/>
    <lineage>
        <taxon>Bacteria</taxon>
        <taxon>Bacillati</taxon>
        <taxon>Bacillota</taxon>
        <taxon>Clostridia</taxon>
        <taxon>Eubacteriales</taxon>
        <taxon>Desulfocucumaceae</taxon>
        <taxon>Desulfocucumis</taxon>
    </lineage>
</organism>
<evidence type="ECO:0000313" key="1">
    <source>
        <dbReference type="EMBL" id="GBF34222.1"/>
    </source>
</evidence>
<gene>
    <name evidence="1" type="ORF">DCCM_3334</name>
</gene>
<sequence length="38" mass="4168">MHLYLPIGGAGNYSEVISHSEATALPQAFYPPRGLYVF</sequence>
<dbReference type="AlphaFoldDB" id="A0A2L2XDK7"/>
<proteinExistence type="predicted"/>
<comment type="caution">
    <text evidence="1">The sequence shown here is derived from an EMBL/GenBank/DDBJ whole genome shotgun (WGS) entry which is preliminary data.</text>
</comment>
<protein>
    <submittedName>
        <fullName evidence="1">Uncharacterized protein</fullName>
    </submittedName>
</protein>